<organism evidence="1 2">
    <name type="scientific">Aerococcus christensenii</name>
    <dbReference type="NCBI Taxonomy" id="87541"/>
    <lineage>
        <taxon>Bacteria</taxon>
        <taxon>Bacillati</taxon>
        <taxon>Bacillota</taxon>
        <taxon>Bacilli</taxon>
        <taxon>Lactobacillales</taxon>
        <taxon>Aerococcaceae</taxon>
        <taxon>Aerococcus</taxon>
    </lineage>
</organism>
<accession>A0A133Y439</accession>
<dbReference type="EMBL" id="LSCQ01000016">
    <property type="protein sequence ID" value="KXB37957.1"/>
    <property type="molecule type" value="Genomic_DNA"/>
</dbReference>
<proteinExistence type="predicted"/>
<comment type="caution">
    <text evidence="1">The sequence shown here is derived from an EMBL/GenBank/DDBJ whole genome shotgun (WGS) entry which is preliminary data.</text>
</comment>
<dbReference type="Proteomes" id="UP000070422">
    <property type="component" value="Unassembled WGS sequence"/>
</dbReference>
<dbReference type="PATRIC" id="fig|87541.4.peg.241"/>
<dbReference type="InterPro" id="IPR044929">
    <property type="entry name" value="DNA/RNA_non-sp_Endonuclease_sf"/>
</dbReference>
<evidence type="ECO:0000313" key="1">
    <source>
        <dbReference type="EMBL" id="KXB37957.1"/>
    </source>
</evidence>
<dbReference type="RefSeq" id="WP_060936401.1">
    <property type="nucleotide sequence ID" value="NZ_KQ959293.1"/>
</dbReference>
<name>A0A133Y439_9LACT</name>
<evidence type="ECO:0000313" key="2">
    <source>
        <dbReference type="Proteomes" id="UP000070422"/>
    </source>
</evidence>
<reference evidence="1 2" key="1">
    <citation type="submission" date="2016-01" db="EMBL/GenBank/DDBJ databases">
        <authorList>
            <person name="Oliw E.H."/>
        </authorList>
    </citation>
    <scope>NUCLEOTIDE SEQUENCE [LARGE SCALE GENOMIC DNA]</scope>
    <source>
        <strain evidence="1 2">KA00635</strain>
    </source>
</reference>
<dbReference type="OrthoDB" id="9976642at2"/>
<sequence length="216" mass="25714">MDIRGFIEYEFYENKKIYYIGLNSLDDSMTVEALLRNLCNNKSFYFDKDKKINRVFLCNSPSYDLYNFIENEWTEEKYIYGHNDLVHRGHYIANKFQNYLIPKDKLNRSNKNDKISKFFGRGNMLNVYPQSAESNCSYEMKGQLDFERKVWEFLDEEEGHDHSVFYEVENILAGEKSLGRRIKALFFDNENQRKDINFHVFIPNAGGNKKIPEPKS</sequence>
<protein>
    <submittedName>
        <fullName evidence="1">Uncharacterized protein</fullName>
    </submittedName>
</protein>
<dbReference type="Gene3D" id="3.40.570.10">
    <property type="entry name" value="Extracellular Endonuclease, subunit A"/>
    <property type="match status" value="1"/>
</dbReference>
<dbReference type="AlphaFoldDB" id="A0A133Y439"/>
<gene>
    <name evidence="1" type="ORF">HMPREF3187_00242</name>
</gene>